<gene>
    <name evidence="2" type="ORF">Q3O59_02030</name>
</gene>
<evidence type="ECO:0000256" key="1">
    <source>
        <dbReference type="SAM" id="SignalP"/>
    </source>
</evidence>
<keyword evidence="3" id="KW-1185">Reference proteome</keyword>
<feature type="signal peptide" evidence="1">
    <location>
        <begin position="1"/>
        <end position="20"/>
    </location>
</feature>
<feature type="chain" id="PRO_5046824091" evidence="1">
    <location>
        <begin position="21"/>
        <end position="70"/>
    </location>
</feature>
<sequence>MKNLLTTVVATCFVVGLAIAAKGADTSGETKLDAEPLLACAWFPFCWDPDLEMHQNLGSESIDAMEDAVA</sequence>
<protein>
    <submittedName>
        <fullName evidence="2">Uncharacterized protein</fullName>
    </submittedName>
</protein>
<accession>A0ABT9GLG4</accession>
<dbReference type="EMBL" id="JAUZVY010000001">
    <property type="protein sequence ID" value="MDP4527810.1"/>
    <property type="molecule type" value="Genomic_DNA"/>
</dbReference>
<keyword evidence="1" id="KW-0732">Signal</keyword>
<dbReference type="RefSeq" id="WP_305944007.1">
    <property type="nucleotide sequence ID" value="NZ_JAUZVY010000001.1"/>
</dbReference>
<dbReference type="Proteomes" id="UP001236258">
    <property type="component" value="Unassembled WGS sequence"/>
</dbReference>
<evidence type="ECO:0000313" key="3">
    <source>
        <dbReference type="Proteomes" id="UP001236258"/>
    </source>
</evidence>
<evidence type="ECO:0000313" key="2">
    <source>
        <dbReference type="EMBL" id="MDP4527810.1"/>
    </source>
</evidence>
<name>A0ABT9GLG4_9GAMM</name>
<comment type="caution">
    <text evidence="2">The sequence shown here is derived from an EMBL/GenBank/DDBJ whole genome shotgun (WGS) entry which is preliminary data.</text>
</comment>
<reference evidence="2 3" key="1">
    <citation type="submission" date="2023-08" db="EMBL/GenBank/DDBJ databases">
        <authorList>
            <person name="Joshi A."/>
            <person name="Thite S."/>
        </authorList>
    </citation>
    <scope>NUCLEOTIDE SEQUENCE [LARGE SCALE GENOMIC DNA]</scope>
    <source>
        <strain evidence="2 3">1E1</strain>
    </source>
</reference>
<proteinExistence type="predicted"/>
<organism evidence="2 3">
    <name type="scientific">Alkalimonas delamerensis</name>
    <dbReference type="NCBI Taxonomy" id="265981"/>
    <lineage>
        <taxon>Bacteria</taxon>
        <taxon>Pseudomonadati</taxon>
        <taxon>Pseudomonadota</taxon>
        <taxon>Gammaproteobacteria</taxon>
        <taxon>Alkalimonas</taxon>
    </lineage>
</organism>